<evidence type="ECO:0000313" key="3">
    <source>
        <dbReference type="Proteomes" id="UP000027195"/>
    </source>
</evidence>
<dbReference type="SUPFAM" id="SSF52047">
    <property type="entry name" value="RNI-like"/>
    <property type="match status" value="1"/>
</dbReference>
<dbReference type="Gene3D" id="3.80.10.10">
    <property type="entry name" value="Ribonuclease Inhibitor"/>
    <property type="match status" value="2"/>
</dbReference>
<reference evidence="3" key="1">
    <citation type="journal article" date="2014" name="Proc. Natl. Acad. Sci. U.S.A.">
        <title>Extensive sampling of basidiomycete genomes demonstrates inadequacy of the white-rot/brown-rot paradigm for wood decay fungi.</title>
        <authorList>
            <person name="Riley R."/>
            <person name="Salamov A.A."/>
            <person name="Brown D.W."/>
            <person name="Nagy L.G."/>
            <person name="Floudas D."/>
            <person name="Held B.W."/>
            <person name="Levasseur A."/>
            <person name="Lombard V."/>
            <person name="Morin E."/>
            <person name="Otillar R."/>
            <person name="Lindquist E.A."/>
            <person name="Sun H."/>
            <person name="LaButti K.M."/>
            <person name="Schmutz J."/>
            <person name="Jabbour D."/>
            <person name="Luo H."/>
            <person name="Baker S.E."/>
            <person name="Pisabarro A.G."/>
            <person name="Walton J.D."/>
            <person name="Blanchette R.A."/>
            <person name="Henrissat B."/>
            <person name="Martin F."/>
            <person name="Cullen D."/>
            <person name="Hibbett D.S."/>
            <person name="Grigoriev I.V."/>
        </authorList>
    </citation>
    <scope>NUCLEOTIDE SEQUENCE [LARGE SCALE GENOMIC DNA]</scope>
    <source>
        <strain evidence="3">FD-172 SS1</strain>
    </source>
</reference>
<evidence type="ECO:0000259" key="1">
    <source>
        <dbReference type="PROSITE" id="PS50181"/>
    </source>
</evidence>
<dbReference type="Proteomes" id="UP000027195">
    <property type="component" value="Unassembled WGS sequence"/>
</dbReference>
<dbReference type="GO" id="GO:0019005">
    <property type="term" value="C:SCF ubiquitin ligase complex"/>
    <property type="evidence" value="ECO:0007669"/>
    <property type="project" value="TreeGrafter"/>
</dbReference>
<accession>A0A067M1R0</accession>
<sequence>METMDVDATIASMALARRLPVDGIHGLYRQCDKKDMIKVSQVCRSWRQTLHDYTGFWADIDVTLGNHDPDLKAAYWLERAGQRPLTINIGTSWEDGDLDSAEQVFLAEHSVVRLGVVLRSCMDRWETVNIMVYHRRVLDVLLPIFAGYAPKLTSLSMEVLESAPVSVDAQRPLIPLLAPIGRQIGVGLSVAIDSYIPRLTTFGRSITNLTVDCNFDTPWTSDDILQVFQSCPNLKECDLYLQGTGMIGIPSLDTPIPMLQLEELCINWVQDIENVLVVLQLPALESISLGQVDWSTEAMSALWDVFSSSQSLSAVTVTDEAPGYEDRLTAIAPFHANPLALEAVTYFDAGGNPLTRPLLERITLPRVEILHLPGVPFEVVHRLLSSSPGLCSVWLSDATGIPPDSTHSPTTLSALSHLYTRNCPGLLDDIHAPQLDSLHLLCPSGQVASSGAALRAFIERSAPNLTALYLEKIDISDEEILECLGRLPSLRTLCFSACPISDAVLHALAVRPPRTRYSERLLPHLKIIELTGNTGISPQGVVKLFASRNSNPKSHIKGNIKFLKKPTAKDADALSHYSSSLTYSHGKR</sequence>
<keyword evidence="3" id="KW-1185">Reference proteome</keyword>
<protein>
    <recommendedName>
        <fullName evidence="1">F-box domain-containing protein</fullName>
    </recommendedName>
</protein>
<evidence type="ECO:0000313" key="2">
    <source>
        <dbReference type="EMBL" id="KDQ08645.1"/>
    </source>
</evidence>
<name>A0A067M1R0_BOTB1</name>
<dbReference type="GO" id="GO:0031146">
    <property type="term" value="P:SCF-dependent proteasomal ubiquitin-dependent protein catabolic process"/>
    <property type="evidence" value="ECO:0007669"/>
    <property type="project" value="TreeGrafter"/>
</dbReference>
<dbReference type="SUPFAM" id="SSF81383">
    <property type="entry name" value="F-box domain"/>
    <property type="match status" value="1"/>
</dbReference>
<dbReference type="HOGENOM" id="CLU_019609_0_0_1"/>
<dbReference type="EMBL" id="KL198088">
    <property type="protein sequence ID" value="KDQ08645.1"/>
    <property type="molecule type" value="Genomic_DNA"/>
</dbReference>
<organism evidence="2 3">
    <name type="scientific">Botryobasidium botryosum (strain FD-172 SS1)</name>
    <dbReference type="NCBI Taxonomy" id="930990"/>
    <lineage>
        <taxon>Eukaryota</taxon>
        <taxon>Fungi</taxon>
        <taxon>Dikarya</taxon>
        <taxon>Basidiomycota</taxon>
        <taxon>Agaricomycotina</taxon>
        <taxon>Agaricomycetes</taxon>
        <taxon>Cantharellales</taxon>
        <taxon>Botryobasidiaceae</taxon>
        <taxon>Botryobasidium</taxon>
    </lineage>
</organism>
<dbReference type="PROSITE" id="PS50181">
    <property type="entry name" value="FBOX"/>
    <property type="match status" value="1"/>
</dbReference>
<dbReference type="PANTHER" id="PTHR13318:SF190">
    <property type="entry name" value="PARTNER OF PAIRED, ISOFORM B"/>
    <property type="match status" value="1"/>
</dbReference>
<dbReference type="InterPro" id="IPR032675">
    <property type="entry name" value="LRR_dom_sf"/>
</dbReference>
<dbReference type="InterPro" id="IPR001810">
    <property type="entry name" value="F-box_dom"/>
</dbReference>
<dbReference type="InParanoid" id="A0A067M1R0"/>
<gene>
    <name evidence="2" type="ORF">BOTBODRAFT_37798</name>
</gene>
<dbReference type="OrthoDB" id="2886770at2759"/>
<proteinExistence type="predicted"/>
<feature type="domain" description="F-box" evidence="1">
    <location>
        <begin position="13"/>
        <end position="60"/>
    </location>
</feature>
<dbReference type="AlphaFoldDB" id="A0A067M1R0"/>
<dbReference type="InterPro" id="IPR036047">
    <property type="entry name" value="F-box-like_dom_sf"/>
</dbReference>
<dbReference type="PANTHER" id="PTHR13318">
    <property type="entry name" value="PARTNER OF PAIRED, ISOFORM B-RELATED"/>
    <property type="match status" value="1"/>
</dbReference>